<protein>
    <submittedName>
        <fullName evidence="13">S8 family serine peptidase</fullName>
    </submittedName>
</protein>
<feature type="domain" description="SLH" evidence="12">
    <location>
        <begin position="1296"/>
        <end position="1359"/>
    </location>
</feature>
<dbReference type="Gene3D" id="3.40.50.200">
    <property type="entry name" value="Peptidase S8/S53 domain"/>
    <property type="match status" value="2"/>
</dbReference>
<dbReference type="KEGG" id="palr:HGI30_02505"/>
<evidence type="ECO:0000256" key="8">
    <source>
        <dbReference type="PIRSR" id="PIRSR615500-1"/>
    </source>
</evidence>
<dbReference type="PROSITE" id="PS51272">
    <property type="entry name" value="SLH"/>
    <property type="match status" value="1"/>
</dbReference>
<evidence type="ECO:0000256" key="4">
    <source>
        <dbReference type="ARBA" id="ARBA00022670"/>
    </source>
</evidence>
<evidence type="ECO:0000256" key="7">
    <source>
        <dbReference type="ARBA" id="ARBA00022825"/>
    </source>
</evidence>
<keyword evidence="2" id="KW-0134">Cell wall</keyword>
<feature type="active site" description="Charge relay system" evidence="8 9">
    <location>
        <position position="643"/>
    </location>
</feature>
<dbReference type="PANTHER" id="PTHR43806">
    <property type="entry name" value="PEPTIDASE S8"/>
    <property type="match status" value="1"/>
</dbReference>
<evidence type="ECO:0000256" key="1">
    <source>
        <dbReference type="ARBA" id="ARBA00011073"/>
    </source>
</evidence>
<dbReference type="EMBL" id="CP051428">
    <property type="protein sequence ID" value="QJC50575.1"/>
    <property type="molecule type" value="Genomic_DNA"/>
</dbReference>
<dbReference type="InterPro" id="IPR046450">
    <property type="entry name" value="PA_dom_sf"/>
</dbReference>
<dbReference type="InterPro" id="IPR003137">
    <property type="entry name" value="PA_domain"/>
</dbReference>
<keyword evidence="4 9" id="KW-0645">Protease</keyword>
<keyword evidence="7 9" id="KW-0720">Serine protease</keyword>
<evidence type="ECO:0000256" key="11">
    <source>
        <dbReference type="SAM" id="SignalP"/>
    </source>
</evidence>
<feature type="chain" id="PRO_5026093512" evidence="11">
    <location>
        <begin position="29"/>
        <end position="1433"/>
    </location>
</feature>
<dbReference type="InterPro" id="IPR034213">
    <property type="entry name" value="S8_Vpr-like"/>
</dbReference>
<gene>
    <name evidence="13" type="ORF">HGI30_02505</name>
</gene>
<dbReference type="PROSITE" id="PS00136">
    <property type="entry name" value="SUBTILASE_ASP"/>
    <property type="match status" value="1"/>
</dbReference>
<dbReference type="PROSITE" id="PS00137">
    <property type="entry name" value="SUBTILASE_HIS"/>
    <property type="match status" value="1"/>
</dbReference>
<evidence type="ECO:0000256" key="9">
    <source>
        <dbReference type="PROSITE-ProRule" id="PRU01240"/>
    </source>
</evidence>
<dbReference type="Gene3D" id="3.50.30.30">
    <property type="match status" value="1"/>
</dbReference>
<evidence type="ECO:0000256" key="5">
    <source>
        <dbReference type="ARBA" id="ARBA00022729"/>
    </source>
</evidence>
<keyword evidence="14" id="KW-1185">Reference proteome</keyword>
<dbReference type="PANTHER" id="PTHR43806:SF65">
    <property type="entry name" value="SERINE PROTEASE APRX"/>
    <property type="match status" value="1"/>
</dbReference>
<keyword evidence="6 9" id="KW-0378">Hydrolase</keyword>
<dbReference type="InterPro" id="IPR001119">
    <property type="entry name" value="SLH_dom"/>
</dbReference>
<dbReference type="InterPro" id="IPR022398">
    <property type="entry name" value="Peptidase_S8_His-AS"/>
</dbReference>
<feature type="signal peptide" evidence="11">
    <location>
        <begin position="1"/>
        <end position="28"/>
    </location>
</feature>
<dbReference type="Proteomes" id="UP000502136">
    <property type="component" value="Chromosome"/>
</dbReference>
<dbReference type="InterPro" id="IPR015500">
    <property type="entry name" value="Peptidase_S8_subtilisin-rel"/>
</dbReference>
<dbReference type="PROSITE" id="PS51892">
    <property type="entry name" value="SUBTILASE"/>
    <property type="match status" value="1"/>
</dbReference>
<name>A0A6H2GT57_9BACL</name>
<keyword evidence="3" id="KW-0964">Secreted</keyword>
<evidence type="ECO:0000256" key="2">
    <source>
        <dbReference type="ARBA" id="ARBA00022512"/>
    </source>
</evidence>
<evidence type="ECO:0000256" key="3">
    <source>
        <dbReference type="ARBA" id="ARBA00022525"/>
    </source>
</evidence>
<keyword evidence="5 11" id="KW-0732">Signal</keyword>
<dbReference type="CDD" id="cd07474">
    <property type="entry name" value="Peptidases_S8_subtilisin_Vpr-like"/>
    <property type="match status" value="1"/>
</dbReference>
<dbReference type="InterPro" id="IPR050131">
    <property type="entry name" value="Peptidase_S8_subtilisin-like"/>
</dbReference>
<dbReference type="RefSeq" id="WP_168906252.1">
    <property type="nucleotide sequence ID" value="NZ_CP051428.1"/>
</dbReference>
<organism evidence="13 14">
    <name type="scientific">Paenibacillus albicereus</name>
    <dbReference type="NCBI Taxonomy" id="2726185"/>
    <lineage>
        <taxon>Bacteria</taxon>
        <taxon>Bacillati</taxon>
        <taxon>Bacillota</taxon>
        <taxon>Bacilli</taxon>
        <taxon>Bacillales</taxon>
        <taxon>Paenibacillaceae</taxon>
        <taxon>Paenibacillus</taxon>
    </lineage>
</organism>
<dbReference type="GO" id="GO:0006508">
    <property type="term" value="P:proteolysis"/>
    <property type="evidence" value="ECO:0007669"/>
    <property type="project" value="UniProtKB-KW"/>
</dbReference>
<comment type="similarity">
    <text evidence="1 9 10">Belongs to the peptidase S8 family.</text>
</comment>
<feature type="active site" description="Charge relay system" evidence="8 9">
    <location>
        <position position="280"/>
    </location>
</feature>
<evidence type="ECO:0000259" key="12">
    <source>
        <dbReference type="PROSITE" id="PS51272"/>
    </source>
</evidence>
<dbReference type="InterPro" id="IPR023827">
    <property type="entry name" value="Peptidase_S8_Asp-AS"/>
</dbReference>
<dbReference type="Pfam" id="PF00082">
    <property type="entry name" value="Peptidase_S8"/>
    <property type="match status" value="1"/>
</dbReference>
<dbReference type="PROSITE" id="PS00138">
    <property type="entry name" value="SUBTILASE_SER"/>
    <property type="match status" value="1"/>
</dbReference>
<sequence length="1433" mass="146095">MMVKKGYKINFVAAALAASLLLPGGAYASPAASSGSGLAESVSASAASQALLQSRLQQGLALSGAAPAPSLARGLASAGTTPALISPNLDTKSSARVKVILQLDGAAVAEAEFAARQGLAATSDAVTPEEVDAEQEALLAAARQRGLSLKVSYRYDTVLNGMEVELPANQIPLLALLPGVKSIHENLTYTAIPAETVSPTAISSECKCDIDPLEQLGVPAAWAAGLTGRGLKVGVIDTGVDYLHPDLAGAYKGGHDSYFNTDDPYEEIPNAATGNTGTTHGTHVSGTIVGRAAADADVVQKGVAYEAELHAYKVLGFNAETGRASGSSAQVIDGIERAVKDGMDVINLSLGADEVKDPFSPDSIAVNNAVLAGVVAVVANGNAADEGRYYYSMGSPASSQLAISVGAANSPSRHYEATVSATVYSRTVTDVAYGGLDYGLSAMGWRTGEEDFASIIGTGPVEAVYAGLGAESDYDGLDAEGKLVLVSRGSLAFVDKAAIAKAQGARALIIFNGLNAGAAANLSESIPGRDGFIGPVGFFGDSFRYLPTFDMEGAPGRELARIVLAHPGAAFTLQFGADYPLTVEPGDRMAGFSSRGPASDGRLGIKPDVIAPGVNILSTWPAYGKTNPDASYDEAYNRISGTSMASPHTAGLALLLRQQHPEWTPMDIRAALANTADTIYDETGTRYDVYSQGGGRADIAQAIRTPAVLQTVEPLQLLDGGLYPLDVTNFGSSYSFGVVPAGTAAPSAQLRVKNTSGSAVTYAASVELHPSVTSDPANPVETPDVSKLAVSLAGLAGGGVTAPAGGTASFSLNASVADDAAEGAYEGSVVLTAPGLPTLRLPFALHVGDSLPDNGFGIQDLTLSSPILSPDGDGVNDTIDASFTLHAERVNIIDLEVYDENDDFVGLLFLADAGIGSSFPAGRYTVSGLDEMYYDSYDEDGRPIYKKLPEGTYTLYVVATEVNASGQLANQYSTTKSMAVAYNKTELGLVANAKEAFQAKVVNTTAVGKPVLELPVRQGVSYAVTGSDRPELISADGVLAARPKTDDTVTLTVTIASAKVPTIRDAVQVPVALKGVPAELGDRALKGVLRPAQTKAQLKASVSADGLVTVTDADIAAALKGAKKPLALVVNGSWLEDGGAVRLSLSASQAAALAKAPLGSSIALNAGRAAAELPLYLLASLPKGAGAELAIRDAAGQAAAFAAARPGVTLLGAPVAFELGSVASPGSAPKPLPVPESAFARHAFVLDTGIDASKAGALYRHGSQALPAPSTFAANADGTTTVTVSHPGYAVYAAAKRTAAFTDIAASPYKSSIQRLADKLLIDGTSETKFSPKTRLTLAQFDDLISRAFGLPPLDGGTFADSVAASGAGAAFSPLNADARTIASGAGLLGGGAASASSTLGGLAGKWYTSVPVISREAAAGLIEQLLSAAKLI</sequence>
<dbReference type="PRINTS" id="PR00723">
    <property type="entry name" value="SUBTILISIN"/>
</dbReference>
<dbReference type="GO" id="GO:0004252">
    <property type="term" value="F:serine-type endopeptidase activity"/>
    <property type="evidence" value="ECO:0007669"/>
    <property type="project" value="UniProtKB-UniRule"/>
</dbReference>
<dbReference type="InterPro" id="IPR000209">
    <property type="entry name" value="Peptidase_S8/S53_dom"/>
</dbReference>
<dbReference type="InterPro" id="IPR023828">
    <property type="entry name" value="Peptidase_S8_Ser-AS"/>
</dbReference>
<evidence type="ECO:0000256" key="10">
    <source>
        <dbReference type="RuleBase" id="RU003355"/>
    </source>
</evidence>
<dbReference type="InterPro" id="IPR036852">
    <property type="entry name" value="Peptidase_S8/S53_dom_sf"/>
</dbReference>
<dbReference type="SUPFAM" id="SSF52025">
    <property type="entry name" value="PA domain"/>
    <property type="match status" value="1"/>
</dbReference>
<evidence type="ECO:0000313" key="14">
    <source>
        <dbReference type="Proteomes" id="UP000502136"/>
    </source>
</evidence>
<accession>A0A6H2GT57</accession>
<reference evidence="13 14" key="1">
    <citation type="submission" date="2020-04" db="EMBL/GenBank/DDBJ databases">
        <title>Novel Paenibacillus strain UniB2 isolated from commercial digestive syrup.</title>
        <authorList>
            <person name="Thorat V."/>
            <person name="Kirdat K."/>
            <person name="Tiwarekar B."/>
            <person name="Yadav A."/>
        </authorList>
    </citation>
    <scope>NUCLEOTIDE SEQUENCE [LARGE SCALE GENOMIC DNA]</scope>
    <source>
        <strain evidence="13 14">UniB2</strain>
    </source>
</reference>
<feature type="active site" description="Charge relay system" evidence="8 9">
    <location>
        <position position="237"/>
    </location>
</feature>
<proteinExistence type="inferred from homology"/>
<evidence type="ECO:0000313" key="13">
    <source>
        <dbReference type="EMBL" id="QJC50575.1"/>
    </source>
</evidence>
<evidence type="ECO:0000256" key="6">
    <source>
        <dbReference type="ARBA" id="ARBA00022801"/>
    </source>
</evidence>
<dbReference type="Pfam" id="PF02225">
    <property type="entry name" value="PA"/>
    <property type="match status" value="1"/>
</dbReference>
<dbReference type="SUPFAM" id="SSF52743">
    <property type="entry name" value="Subtilisin-like"/>
    <property type="match status" value="1"/>
</dbReference>